<evidence type="ECO:0000313" key="3">
    <source>
        <dbReference type="Proteomes" id="UP001642484"/>
    </source>
</evidence>
<dbReference type="Proteomes" id="UP001642484">
    <property type="component" value="Unassembled WGS sequence"/>
</dbReference>
<accession>A0ABP0MET6</accession>
<dbReference type="EMBL" id="CAXAMN010017014">
    <property type="protein sequence ID" value="CAK9049608.1"/>
    <property type="molecule type" value="Genomic_DNA"/>
</dbReference>
<name>A0ABP0MET6_9DINO</name>
<dbReference type="SUPFAM" id="SSF56601">
    <property type="entry name" value="beta-lactamase/transpeptidase-like"/>
    <property type="match status" value="1"/>
</dbReference>
<dbReference type="InterPro" id="IPR001466">
    <property type="entry name" value="Beta-lactam-related"/>
</dbReference>
<evidence type="ECO:0000259" key="1">
    <source>
        <dbReference type="Pfam" id="PF00144"/>
    </source>
</evidence>
<dbReference type="PANTHER" id="PTHR43283:SF3">
    <property type="entry name" value="BETA-LACTAMASE FAMILY PROTEIN (AFU_ORTHOLOGUE AFUA_5G07500)"/>
    <property type="match status" value="1"/>
</dbReference>
<gene>
    <name evidence="2" type="ORF">CCMP2556_LOCUS25367</name>
</gene>
<organism evidence="2 3">
    <name type="scientific">Durusdinium trenchii</name>
    <dbReference type="NCBI Taxonomy" id="1381693"/>
    <lineage>
        <taxon>Eukaryota</taxon>
        <taxon>Sar</taxon>
        <taxon>Alveolata</taxon>
        <taxon>Dinophyceae</taxon>
        <taxon>Suessiales</taxon>
        <taxon>Symbiodiniaceae</taxon>
        <taxon>Durusdinium</taxon>
    </lineage>
</organism>
<protein>
    <recommendedName>
        <fullName evidence="1">Beta-lactamase-related domain-containing protein</fullName>
    </recommendedName>
</protein>
<comment type="caution">
    <text evidence="2">The sequence shown here is derived from an EMBL/GenBank/DDBJ whole genome shotgun (WGS) entry which is preliminary data.</text>
</comment>
<dbReference type="Pfam" id="PF00144">
    <property type="entry name" value="Beta-lactamase"/>
    <property type="match status" value="1"/>
</dbReference>
<keyword evidence="3" id="KW-1185">Reference proteome</keyword>
<evidence type="ECO:0000313" key="2">
    <source>
        <dbReference type="EMBL" id="CAK9049608.1"/>
    </source>
</evidence>
<dbReference type="InterPro" id="IPR012338">
    <property type="entry name" value="Beta-lactam/transpept-like"/>
</dbReference>
<dbReference type="Gene3D" id="3.40.710.10">
    <property type="entry name" value="DD-peptidase/beta-lactamase superfamily"/>
    <property type="match status" value="1"/>
</dbReference>
<feature type="domain" description="Beta-lactamase-related" evidence="1">
    <location>
        <begin position="42"/>
        <end position="414"/>
    </location>
</feature>
<sequence>MAPLKRPSSALSHSTRSALGGVFPLVAPEDQALAAAPLEELRQTVAAEVQCGALAGASHVVLRRGKCVFHMGDGKANSKEDFNVRTLCKLHGCTKPLVACAFLTLVDKGKAKLSDPVSKYIPFSSSVKSKPVKTVPTLRNLLTMTAGLQYQDCPAYSSVMKQIRKGQIRTLSAMCDALAKAPLQNEPGSCYTYSFCTDYLGWICEKISGKSLESFMKEALLEPLGMRDTHFVVPAKKKSRQATLYECNRIAGSYTLKVWQHPEKAPGIMSGGGGILSYHDAGMWSTAEDYVKFCQLLLTGLSPSGQRILRPKTLKSLWEDSLVPYGRKDGRLPGWHDAAGRAPGGVWDYTGWSLLNTHLTFQEPPKAGHVRMGETMWMGGGGGTYWVVDRRHQTVAVSFSQSFGGRASTDTAKDAAVFAEQAVEEGRELKRRRR</sequence>
<dbReference type="InterPro" id="IPR050789">
    <property type="entry name" value="Diverse_Enzym_Activities"/>
</dbReference>
<dbReference type="PANTHER" id="PTHR43283">
    <property type="entry name" value="BETA-LACTAMASE-RELATED"/>
    <property type="match status" value="1"/>
</dbReference>
<reference evidence="2 3" key="1">
    <citation type="submission" date="2024-02" db="EMBL/GenBank/DDBJ databases">
        <authorList>
            <person name="Chen Y."/>
            <person name="Shah S."/>
            <person name="Dougan E. K."/>
            <person name="Thang M."/>
            <person name="Chan C."/>
        </authorList>
    </citation>
    <scope>NUCLEOTIDE SEQUENCE [LARGE SCALE GENOMIC DNA]</scope>
</reference>
<proteinExistence type="predicted"/>